<protein>
    <submittedName>
        <fullName evidence="1">DUF58 domain-containing protein</fullName>
    </submittedName>
</protein>
<dbReference type="PANTHER" id="PTHR34351">
    <property type="entry name" value="SLR1927 PROTEIN-RELATED"/>
    <property type="match status" value="1"/>
</dbReference>
<name>A0A9E7R353_9EURY</name>
<dbReference type="EMBL" id="CP104003">
    <property type="protein sequence ID" value="UWM53933.1"/>
    <property type="molecule type" value="Genomic_DNA"/>
</dbReference>
<reference evidence="1" key="1">
    <citation type="submission" date="2022-09" db="EMBL/GenBank/DDBJ databases">
        <title>Diverse halophilic archaea isolated from saline environments.</title>
        <authorList>
            <person name="Cui H.-L."/>
        </authorList>
    </citation>
    <scope>NUCLEOTIDE SEQUENCE</scope>
    <source>
        <strain evidence="1">ZS-35-S2</strain>
    </source>
</reference>
<organism evidence="1 2">
    <name type="scientific">Salinirubellus salinus</name>
    <dbReference type="NCBI Taxonomy" id="1364945"/>
    <lineage>
        <taxon>Archaea</taxon>
        <taxon>Methanobacteriati</taxon>
        <taxon>Methanobacteriota</taxon>
        <taxon>Stenosarchaea group</taxon>
        <taxon>Halobacteria</taxon>
        <taxon>Halobacteriales</taxon>
        <taxon>Natronomonadaceae</taxon>
        <taxon>Salinirubellus</taxon>
    </lineage>
</organism>
<dbReference type="AlphaFoldDB" id="A0A9E7R353"/>
<evidence type="ECO:0000313" key="1">
    <source>
        <dbReference type="EMBL" id="UWM53933.1"/>
    </source>
</evidence>
<dbReference type="GeneID" id="74944281"/>
<proteinExistence type="predicted"/>
<dbReference type="RefSeq" id="WP_260592927.1">
    <property type="nucleotide sequence ID" value="NZ_CP104003.1"/>
</dbReference>
<keyword evidence="2" id="KW-1185">Reference proteome</keyword>
<evidence type="ECO:0000313" key="2">
    <source>
        <dbReference type="Proteomes" id="UP001057580"/>
    </source>
</evidence>
<dbReference type="Proteomes" id="UP001057580">
    <property type="component" value="Chromosome"/>
</dbReference>
<dbReference type="KEGG" id="ssai:N0B31_17625"/>
<gene>
    <name evidence="1" type="ORF">N0B31_17625</name>
</gene>
<sequence length="333" mass="35226">MRPTRRGYGLALVTLVAIAMGAQFGARSLDALVVPAIAALAVGAAQVYRRTEPSVVRSHPLPGFPGETRTVTLTVKSNLSCDVHERVGPGLRAPDADAQLPEGTEYEYDVELLDRGERTLGPATVSQRDTLGLVSHATDSARTTPVLVYPAVRPITDRAAFSGLVERAGSRDRDAFDRLREYSSSDSLRDINWKASARRADAEFVVTEFAAEDEGGISVVCEAEPGHGDAMASAAASVAVYLLNADLVVDVAAPDGVVDEGRGDEQRDAVLGLLARTDAGEVSDAQRDRADVHVVAGPDGTRVAVDGVEHPFEGLVDAERAPYTTPSRTEVVA</sequence>
<accession>A0A9E7R353</accession>
<dbReference type="PANTHER" id="PTHR34351:SF1">
    <property type="entry name" value="SLR1927 PROTEIN"/>
    <property type="match status" value="1"/>
</dbReference>